<organism evidence="1 2">
    <name type="scientific">Thiothrix winogradskyi</name>
    <dbReference type="NCBI Taxonomy" id="96472"/>
    <lineage>
        <taxon>Bacteria</taxon>
        <taxon>Pseudomonadati</taxon>
        <taxon>Pseudomonadota</taxon>
        <taxon>Gammaproteobacteria</taxon>
        <taxon>Thiotrichales</taxon>
        <taxon>Thiotrichaceae</taxon>
        <taxon>Thiothrix</taxon>
    </lineage>
</organism>
<gene>
    <name evidence="1" type="ORF">L2Y54_19270</name>
</gene>
<dbReference type="RefSeq" id="WP_236498305.1">
    <property type="nucleotide sequence ID" value="NZ_CP091244.1"/>
</dbReference>
<reference evidence="1" key="1">
    <citation type="journal article" date="2022" name="Microorganisms">
        <title>Two New Species of Filamentous Sulfur Bacteria of the Genus Thiothrix, Thiothrix winogradskyi sp. nov. and 'Candidatus Thiothrix sulfatifontis' sp. nov.</title>
        <authorList>
            <person name="Ravin N.V."/>
            <person name="Rossetti S."/>
            <person name="Beletsky A.V."/>
            <person name="Kadnikov V.V."/>
            <person name="Rudenko T.S."/>
            <person name="Smolyakov D.D."/>
            <person name="Moskvitina M.I."/>
            <person name="Gureeva M.V."/>
            <person name="Mardanov A.V."/>
            <person name="Grabovich M.Y."/>
        </authorList>
    </citation>
    <scope>NUCLEOTIDE SEQUENCE</scope>
    <source>
        <strain evidence="1">CT3</strain>
    </source>
</reference>
<keyword evidence="2" id="KW-1185">Reference proteome</keyword>
<evidence type="ECO:0000313" key="2">
    <source>
        <dbReference type="Proteomes" id="UP001054801"/>
    </source>
</evidence>
<proteinExistence type="predicted"/>
<dbReference type="EMBL" id="CP091244">
    <property type="protein sequence ID" value="UJS24046.1"/>
    <property type="molecule type" value="Genomic_DNA"/>
</dbReference>
<accession>A0ABY3SX95</accession>
<sequence length="93" mass="10775">MNELRISARLDEQTANDLQFLREMLGDKSITEVLKYSLQQVAQDLRDRAEAKRQKQIWRDSGFIGAFDGPEDLSSNYKQYLASMLDAKYPSEK</sequence>
<dbReference type="Proteomes" id="UP001054801">
    <property type="component" value="Chromosome"/>
</dbReference>
<protein>
    <submittedName>
        <fullName evidence="1">Uncharacterized protein</fullName>
    </submittedName>
</protein>
<name>A0ABY3SX95_9GAMM</name>
<evidence type="ECO:0000313" key="1">
    <source>
        <dbReference type="EMBL" id="UJS24046.1"/>
    </source>
</evidence>